<evidence type="ECO:0000313" key="4">
    <source>
        <dbReference type="Proteomes" id="UP001470230"/>
    </source>
</evidence>
<dbReference type="Pfam" id="PF10358">
    <property type="entry name" value="NT-C2"/>
    <property type="match status" value="1"/>
</dbReference>
<sequence length="647" mass="73430">MPTKVYAFFRACMLKFQDHINDLVFINFSRKKNHNFSRRTVDQVLDSDNIAVFNNEFSVGFSLKKGDKGKYSTSNLKIKIGIKNISDNSEKSIGKWKLDLANLPSPSSSEVRKADFQLDDETTVSFFYNAVIVLQKDYPHGMPSSFFSPTKRSSLNDISPNMISDYSTNNQNVSFSPLSPESTFKTQDPQPVKTTSDDSSKDTKDLPNKQKYRSSDITAEQKNTKVEKPRKALQSSPIISANEKADLNEYDYYYDYDYNDTNEKKKGKKGMAYSTNRGKDLYEGRPSIFDLALDLPFYSVSSSSLGERSNEDIAQYQIQKIYIHTLEEQHNALESIAFKQGLTQFSMVAFKTISHPKFRNADFSDDLIRPFKEFKLFEVSNLTNIQFNLLMSPIKKAIESTMKISHSVPELLSLLTTVLHFGTKMIYEAIPFTTVYTDVLPFFEEYMNKMALLLNQSMVAVLASSIDISQLDSNDLSSITLVQNETFLFLQNMRQMNVPKCVIELIQYSCCKSLDPLLYNSLVDSKEKLTEQSVKAISNKIRIIQGIYHCDNEKANDAFEQTVKVIKLAESLLKGIEITNIGPPSPLMRSIGDRCDPPVVLPGLLKIDRLGPVIDDTSTLRISCNIADSLKITFDWLLENEPSLFQK</sequence>
<feature type="compositionally biased region" description="Basic and acidic residues" evidence="1">
    <location>
        <begin position="195"/>
        <end position="208"/>
    </location>
</feature>
<evidence type="ECO:0000313" key="3">
    <source>
        <dbReference type="EMBL" id="KAK8858123.1"/>
    </source>
</evidence>
<protein>
    <recommendedName>
        <fullName evidence="2">C2 NT-type domain-containing protein</fullName>
    </recommendedName>
</protein>
<accession>A0ABR2I7R7</accession>
<dbReference type="InterPro" id="IPR019448">
    <property type="entry name" value="NT-C2"/>
</dbReference>
<reference evidence="3 4" key="1">
    <citation type="submission" date="2024-04" db="EMBL/GenBank/DDBJ databases">
        <title>Tritrichomonas musculus Genome.</title>
        <authorList>
            <person name="Alves-Ferreira E."/>
            <person name="Grigg M."/>
            <person name="Lorenzi H."/>
            <person name="Galac M."/>
        </authorList>
    </citation>
    <scope>NUCLEOTIDE SEQUENCE [LARGE SCALE GENOMIC DNA]</scope>
    <source>
        <strain evidence="3 4">EAF2021</strain>
    </source>
</reference>
<dbReference type="EMBL" id="JAPFFF010000019">
    <property type="protein sequence ID" value="KAK8858123.1"/>
    <property type="molecule type" value="Genomic_DNA"/>
</dbReference>
<keyword evidence="4" id="KW-1185">Reference proteome</keyword>
<proteinExistence type="predicted"/>
<feature type="compositionally biased region" description="Polar residues" evidence="1">
    <location>
        <begin position="158"/>
        <end position="189"/>
    </location>
</feature>
<feature type="region of interest" description="Disordered" evidence="1">
    <location>
        <begin position="158"/>
        <end position="237"/>
    </location>
</feature>
<name>A0ABR2I7R7_9EUKA</name>
<dbReference type="Proteomes" id="UP001470230">
    <property type="component" value="Unassembled WGS sequence"/>
</dbReference>
<gene>
    <name evidence="3" type="ORF">M9Y10_013223</name>
</gene>
<feature type="domain" description="C2 NT-type" evidence="2">
    <location>
        <begin position="19"/>
        <end position="118"/>
    </location>
</feature>
<evidence type="ECO:0000259" key="2">
    <source>
        <dbReference type="Pfam" id="PF10358"/>
    </source>
</evidence>
<organism evidence="3 4">
    <name type="scientific">Tritrichomonas musculus</name>
    <dbReference type="NCBI Taxonomy" id="1915356"/>
    <lineage>
        <taxon>Eukaryota</taxon>
        <taxon>Metamonada</taxon>
        <taxon>Parabasalia</taxon>
        <taxon>Tritrichomonadida</taxon>
        <taxon>Tritrichomonadidae</taxon>
        <taxon>Tritrichomonas</taxon>
    </lineage>
</organism>
<comment type="caution">
    <text evidence="3">The sequence shown here is derived from an EMBL/GenBank/DDBJ whole genome shotgun (WGS) entry which is preliminary data.</text>
</comment>
<evidence type="ECO:0000256" key="1">
    <source>
        <dbReference type="SAM" id="MobiDB-lite"/>
    </source>
</evidence>